<dbReference type="InterPro" id="IPR000835">
    <property type="entry name" value="HTH_MarR-typ"/>
</dbReference>
<dbReference type="PROSITE" id="PS50995">
    <property type="entry name" value="HTH_MARR_2"/>
    <property type="match status" value="1"/>
</dbReference>
<protein>
    <submittedName>
        <fullName evidence="2">MarR family transcriptional regulator</fullName>
    </submittedName>
</protein>
<dbReference type="RefSeq" id="WP_004093480.1">
    <property type="nucleotide sequence ID" value="NZ_AFGF01000040.1"/>
</dbReference>
<dbReference type="PANTHER" id="PTHR33164">
    <property type="entry name" value="TRANSCRIPTIONAL REGULATOR, MARR FAMILY"/>
    <property type="match status" value="1"/>
</dbReference>
<dbReference type="InterPro" id="IPR036390">
    <property type="entry name" value="WH_DNA-bd_sf"/>
</dbReference>
<dbReference type="eggNOG" id="COG1846">
    <property type="taxonomic scope" value="Bacteria"/>
</dbReference>
<dbReference type="GO" id="GO:0003700">
    <property type="term" value="F:DNA-binding transcription factor activity"/>
    <property type="evidence" value="ECO:0007669"/>
    <property type="project" value="InterPro"/>
</dbReference>
<gene>
    <name evidence="2" type="ORF">ALO_05183</name>
</gene>
<evidence type="ECO:0000313" key="3">
    <source>
        <dbReference type="Proteomes" id="UP000003240"/>
    </source>
</evidence>
<sequence length="147" mass="16439">MNHISQVYPKYPSICLCMNVRRASRAVTQFYDEVLKPSGLSVVQLSLLQHIEVAQQASISNLAKLMRIDRTTLNRNMKPLTDAGLIVIRPGEDSRTRQVMITAAGQATMATAWELWGEAQVSLKEYLGQEELIKLIELSSKLEALVP</sequence>
<dbReference type="AlphaFoldDB" id="F7NG50"/>
<dbReference type="PANTHER" id="PTHR33164:SF105">
    <property type="entry name" value="TRANSCRIPTIONAL REPRESSOR PROTEIN-RELATED"/>
    <property type="match status" value="1"/>
</dbReference>
<dbReference type="STRING" id="1009370.ALO_05183"/>
<comment type="caution">
    <text evidence="2">The sequence shown here is derived from an EMBL/GenBank/DDBJ whole genome shotgun (WGS) entry which is preliminary data.</text>
</comment>
<dbReference type="Pfam" id="PF12802">
    <property type="entry name" value="MarR_2"/>
    <property type="match status" value="1"/>
</dbReference>
<organism evidence="2 3">
    <name type="scientific">Acetonema longum DSM 6540</name>
    <dbReference type="NCBI Taxonomy" id="1009370"/>
    <lineage>
        <taxon>Bacteria</taxon>
        <taxon>Bacillati</taxon>
        <taxon>Bacillota</taxon>
        <taxon>Negativicutes</taxon>
        <taxon>Acetonemataceae</taxon>
        <taxon>Acetonema</taxon>
    </lineage>
</organism>
<name>F7NG50_9FIRM</name>
<evidence type="ECO:0000313" key="2">
    <source>
        <dbReference type="EMBL" id="EGO64968.1"/>
    </source>
</evidence>
<keyword evidence="3" id="KW-1185">Reference proteome</keyword>
<dbReference type="OrthoDB" id="165131at2"/>
<dbReference type="EMBL" id="AFGF01000040">
    <property type="protein sequence ID" value="EGO64968.1"/>
    <property type="molecule type" value="Genomic_DNA"/>
</dbReference>
<dbReference type="GO" id="GO:0006950">
    <property type="term" value="P:response to stress"/>
    <property type="evidence" value="ECO:0007669"/>
    <property type="project" value="TreeGrafter"/>
</dbReference>
<dbReference type="SUPFAM" id="SSF46785">
    <property type="entry name" value="Winged helix' DNA-binding domain"/>
    <property type="match status" value="1"/>
</dbReference>
<reference evidence="2 3" key="1">
    <citation type="journal article" date="2011" name="EMBO J.">
        <title>Structural diversity of bacterial flagellar motors.</title>
        <authorList>
            <person name="Chen S."/>
            <person name="Beeby M."/>
            <person name="Murphy G.E."/>
            <person name="Leadbetter J.R."/>
            <person name="Hendrixson D.R."/>
            <person name="Briegel A."/>
            <person name="Li Z."/>
            <person name="Shi J."/>
            <person name="Tocheva E.I."/>
            <person name="Muller A."/>
            <person name="Dobro M.J."/>
            <person name="Jensen G.J."/>
        </authorList>
    </citation>
    <scope>NUCLEOTIDE SEQUENCE [LARGE SCALE GENOMIC DNA]</scope>
    <source>
        <strain evidence="2 3">DSM 6540</strain>
    </source>
</reference>
<proteinExistence type="predicted"/>
<accession>F7NG50</accession>
<feature type="domain" description="HTH marR-type" evidence="1">
    <location>
        <begin position="13"/>
        <end position="144"/>
    </location>
</feature>
<evidence type="ECO:0000259" key="1">
    <source>
        <dbReference type="PROSITE" id="PS50995"/>
    </source>
</evidence>
<dbReference type="PRINTS" id="PR00598">
    <property type="entry name" value="HTHMARR"/>
</dbReference>
<dbReference type="SMART" id="SM00347">
    <property type="entry name" value="HTH_MARR"/>
    <property type="match status" value="1"/>
</dbReference>
<dbReference type="InterPro" id="IPR036388">
    <property type="entry name" value="WH-like_DNA-bd_sf"/>
</dbReference>
<dbReference type="Gene3D" id="1.10.10.10">
    <property type="entry name" value="Winged helix-like DNA-binding domain superfamily/Winged helix DNA-binding domain"/>
    <property type="match status" value="1"/>
</dbReference>
<dbReference type="Proteomes" id="UP000003240">
    <property type="component" value="Unassembled WGS sequence"/>
</dbReference>
<dbReference type="InterPro" id="IPR039422">
    <property type="entry name" value="MarR/SlyA-like"/>
</dbReference>